<dbReference type="EMBL" id="JABVED010000007">
    <property type="protein sequence ID" value="MBC6448487.1"/>
    <property type="molecule type" value="Genomic_DNA"/>
</dbReference>
<name>A0ABR7L721_9PSEU</name>
<comment type="caution">
    <text evidence="1">The sequence shown here is derived from an EMBL/GenBank/DDBJ whole genome shotgun (WGS) entry which is preliminary data.</text>
</comment>
<dbReference type="Proteomes" id="UP000734823">
    <property type="component" value="Unassembled WGS sequence"/>
</dbReference>
<dbReference type="Pfam" id="PF15580">
    <property type="entry name" value="Imm53"/>
    <property type="match status" value="1"/>
</dbReference>
<reference evidence="1 2" key="1">
    <citation type="submission" date="2020-06" db="EMBL/GenBank/DDBJ databases">
        <title>Actinokineospora xiongansis sp. nov., isolated from soil of Baiyangdian.</title>
        <authorList>
            <person name="Zhang X."/>
        </authorList>
    </citation>
    <scope>NUCLEOTIDE SEQUENCE [LARGE SCALE GENOMIC DNA]</scope>
    <source>
        <strain evidence="1 2">HBU206404</strain>
    </source>
</reference>
<dbReference type="InterPro" id="IPR028228">
    <property type="entry name" value="Imm53"/>
</dbReference>
<accession>A0ABR7L721</accession>
<gene>
    <name evidence="1" type="ORF">GPZ80_15035</name>
</gene>
<protein>
    <submittedName>
        <fullName evidence="1">Uncharacterized protein</fullName>
    </submittedName>
</protein>
<dbReference type="RefSeq" id="WP_187220958.1">
    <property type="nucleotide sequence ID" value="NZ_JABVED010000007.1"/>
</dbReference>
<sequence>MPESALGFPQRWYQSQCDEEWEHELGVKIDTLDNPLTLEDVLAGSREFIVRE</sequence>
<evidence type="ECO:0000313" key="1">
    <source>
        <dbReference type="EMBL" id="MBC6448487.1"/>
    </source>
</evidence>
<evidence type="ECO:0000313" key="2">
    <source>
        <dbReference type="Proteomes" id="UP000734823"/>
    </source>
</evidence>
<keyword evidence="2" id="KW-1185">Reference proteome</keyword>
<organism evidence="1 2">
    <name type="scientific">Actinokineospora xionganensis</name>
    <dbReference type="NCBI Taxonomy" id="2684470"/>
    <lineage>
        <taxon>Bacteria</taxon>
        <taxon>Bacillati</taxon>
        <taxon>Actinomycetota</taxon>
        <taxon>Actinomycetes</taxon>
        <taxon>Pseudonocardiales</taxon>
        <taxon>Pseudonocardiaceae</taxon>
        <taxon>Actinokineospora</taxon>
    </lineage>
</organism>
<proteinExistence type="predicted"/>